<evidence type="ECO:0000256" key="3">
    <source>
        <dbReference type="ARBA" id="ARBA00022989"/>
    </source>
</evidence>
<evidence type="ECO:0000313" key="7">
    <source>
        <dbReference type="EMBL" id="SNR31690.1"/>
    </source>
</evidence>
<feature type="transmembrane region" description="Helical" evidence="5">
    <location>
        <begin position="15"/>
        <end position="35"/>
    </location>
</feature>
<dbReference type="InterPro" id="IPR000620">
    <property type="entry name" value="EamA_dom"/>
</dbReference>
<proteinExistence type="predicted"/>
<protein>
    <submittedName>
        <fullName evidence="7">Threonine/homoserine efflux transporter RhtA</fullName>
    </submittedName>
</protein>
<evidence type="ECO:0000256" key="5">
    <source>
        <dbReference type="SAM" id="Phobius"/>
    </source>
</evidence>
<dbReference type="GO" id="GO:0016020">
    <property type="term" value="C:membrane"/>
    <property type="evidence" value="ECO:0007669"/>
    <property type="project" value="UniProtKB-SubCell"/>
</dbReference>
<feature type="transmembrane region" description="Helical" evidence="5">
    <location>
        <begin position="155"/>
        <end position="180"/>
    </location>
</feature>
<dbReference type="PANTHER" id="PTHR32322:SF2">
    <property type="entry name" value="EAMA DOMAIN-CONTAINING PROTEIN"/>
    <property type="match status" value="1"/>
</dbReference>
<feature type="transmembrane region" description="Helical" evidence="5">
    <location>
        <begin position="132"/>
        <end position="149"/>
    </location>
</feature>
<reference evidence="7 8" key="1">
    <citation type="submission" date="2017-06" db="EMBL/GenBank/DDBJ databases">
        <authorList>
            <person name="Kim H.J."/>
            <person name="Triplett B.A."/>
        </authorList>
    </citation>
    <scope>NUCLEOTIDE SEQUENCE [LARGE SCALE GENOMIC DNA]</scope>
    <source>
        <strain evidence="7 8">DSM 8800</strain>
    </source>
</reference>
<dbReference type="Pfam" id="PF00892">
    <property type="entry name" value="EamA"/>
    <property type="match status" value="2"/>
</dbReference>
<evidence type="ECO:0000313" key="8">
    <source>
        <dbReference type="Proteomes" id="UP000198397"/>
    </source>
</evidence>
<feature type="transmembrane region" description="Helical" evidence="5">
    <location>
        <begin position="223"/>
        <end position="245"/>
    </location>
</feature>
<evidence type="ECO:0000256" key="2">
    <source>
        <dbReference type="ARBA" id="ARBA00022692"/>
    </source>
</evidence>
<dbReference type="PANTHER" id="PTHR32322">
    <property type="entry name" value="INNER MEMBRANE TRANSPORTER"/>
    <property type="match status" value="1"/>
</dbReference>
<dbReference type="InterPro" id="IPR037185">
    <property type="entry name" value="EmrE-like"/>
</dbReference>
<dbReference type="Proteomes" id="UP000198397">
    <property type="component" value="Unassembled WGS sequence"/>
</dbReference>
<keyword evidence="2 5" id="KW-0812">Transmembrane</keyword>
<accession>A0A238VBB7</accession>
<comment type="subcellular location">
    <subcellularLocation>
        <location evidence="1">Membrane</location>
        <topology evidence="1">Multi-pass membrane protein</topology>
    </subcellularLocation>
</comment>
<evidence type="ECO:0000259" key="6">
    <source>
        <dbReference type="Pfam" id="PF00892"/>
    </source>
</evidence>
<evidence type="ECO:0000256" key="1">
    <source>
        <dbReference type="ARBA" id="ARBA00004141"/>
    </source>
</evidence>
<sequence>MWGCGANVFTRRTGALFVVSALLFGGTFVAARIGLEYLPPLFFVALRFDLGAIVLLTFAAATLSREELQPRTLGDVVGILATGVIVIGLTNALLFVGQQYVTSGVAAVVFSLNPILTPVFAALLLSEGRLPVRGAVGMGLGLLGVVLVADPGSVALLGGGLGVPLVFGAAVVSALGAVVIRRADATLSSTARTVWGVPLAAVLSHGLSYAAGESVIGLSLPPVALAALLYVGVGSGAVAYLTYFALIDEAGATEANLMFYFVPVVSAIGGFVLLGETLSIGSIVGFVIIFAGFLLVSGLPAAFTTPFKRSVRDRLAHLGI</sequence>
<dbReference type="InterPro" id="IPR050638">
    <property type="entry name" value="AA-Vitamin_Transporters"/>
</dbReference>
<gene>
    <name evidence="7" type="ORF">SAMN06264855_102213</name>
</gene>
<feature type="transmembrane region" description="Helical" evidence="5">
    <location>
        <begin position="257"/>
        <end position="274"/>
    </location>
</feature>
<dbReference type="EMBL" id="FZNQ01000002">
    <property type="protein sequence ID" value="SNR31690.1"/>
    <property type="molecule type" value="Genomic_DNA"/>
</dbReference>
<feature type="transmembrane region" description="Helical" evidence="5">
    <location>
        <begin position="103"/>
        <end position="125"/>
    </location>
</feature>
<keyword evidence="8" id="KW-1185">Reference proteome</keyword>
<name>A0A238VBB7_HALVU</name>
<feature type="transmembrane region" description="Helical" evidence="5">
    <location>
        <begin position="192"/>
        <end position="211"/>
    </location>
</feature>
<feature type="transmembrane region" description="Helical" evidence="5">
    <location>
        <begin position="280"/>
        <end position="303"/>
    </location>
</feature>
<evidence type="ECO:0000256" key="4">
    <source>
        <dbReference type="ARBA" id="ARBA00023136"/>
    </source>
</evidence>
<organism evidence="7 8">
    <name type="scientific">Halorubrum vacuolatum</name>
    <name type="common">Natronobacterium vacuolatum</name>
    <dbReference type="NCBI Taxonomy" id="63740"/>
    <lineage>
        <taxon>Archaea</taxon>
        <taxon>Methanobacteriati</taxon>
        <taxon>Methanobacteriota</taxon>
        <taxon>Stenosarchaea group</taxon>
        <taxon>Halobacteria</taxon>
        <taxon>Halobacteriales</taxon>
        <taxon>Haloferacaceae</taxon>
        <taxon>Halorubrum</taxon>
    </lineage>
</organism>
<feature type="domain" description="EamA" evidence="6">
    <location>
        <begin position="161"/>
        <end position="297"/>
    </location>
</feature>
<feature type="domain" description="EamA" evidence="6">
    <location>
        <begin position="16"/>
        <end position="148"/>
    </location>
</feature>
<keyword evidence="3 5" id="KW-1133">Transmembrane helix</keyword>
<feature type="transmembrane region" description="Helical" evidence="5">
    <location>
        <begin position="41"/>
        <end position="64"/>
    </location>
</feature>
<dbReference type="AlphaFoldDB" id="A0A238VBB7"/>
<feature type="transmembrane region" description="Helical" evidence="5">
    <location>
        <begin position="76"/>
        <end position="97"/>
    </location>
</feature>
<keyword evidence="4 5" id="KW-0472">Membrane</keyword>
<dbReference type="SUPFAM" id="SSF103481">
    <property type="entry name" value="Multidrug resistance efflux transporter EmrE"/>
    <property type="match status" value="2"/>
</dbReference>